<dbReference type="OrthoDB" id="9801646at2"/>
<dbReference type="GO" id="GO:0030246">
    <property type="term" value="F:carbohydrate binding"/>
    <property type="evidence" value="ECO:0007669"/>
    <property type="project" value="InterPro"/>
</dbReference>
<dbReference type="Pfam" id="PF06452">
    <property type="entry name" value="CBM9_1"/>
    <property type="match status" value="1"/>
</dbReference>
<dbReference type="RefSeq" id="WP_073370385.1">
    <property type="nucleotide sequence ID" value="NZ_FQWB01000004.1"/>
</dbReference>
<dbReference type="SUPFAM" id="SSF49344">
    <property type="entry name" value="CBD9-like"/>
    <property type="match status" value="1"/>
</dbReference>
<protein>
    <submittedName>
        <fullName evidence="2">Carbohydrate family 9 binding domain-like</fullName>
    </submittedName>
</protein>
<proteinExistence type="predicted"/>
<dbReference type="EMBL" id="FQWB01000004">
    <property type="protein sequence ID" value="SHG44655.1"/>
    <property type="molecule type" value="Genomic_DNA"/>
</dbReference>
<evidence type="ECO:0000313" key="3">
    <source>
        <dbReference type="Proteomes" id="UP000184516"/>
    </source>
</evidence>
<dbReference type="Proteomes" id="UP000184516">
    <property type="component" value="Unassembled WGS sequence"/>
</dbReference>
<organism evidence="2 3">
    <name type="scientific">Flavobacterium fluvii</name>
    <dbReference type="NCBI Taxonomy" id="468056"/>
    <lineage>
        <taxon>Bacteria</taxon>
        <taxon>Pseudomonadati</taxon>
        <taxon>Bacteroidota</taxon>
        <taxon>Flavobacteriia</taxon>
        <taxon>Flavobacteriales</taxon>
        <taxon>Flavobacteriaceae</taxon>
        <taxon>Flavobacterium</taxon>
    </lineage>
</organism>
<dbReference type="AlphaFoldDB" id="A0A1M5JW74"/>
<sequence length="216" mass="25154">MNHEVKDYKVNLIEKKQLIITGKGDDNLWNNAMMLTDFCSPWDTEKPSKITFRALWDTEKLFFNFTVLDSSIHIEKQNDSIDSINNSDRVELFFRPDDSMNPYYCLEMDTDARLMDFMAHPNKNLDFSWNWPKDDIVVKSSVKEDSFTVEGSISIQSLNDFNLIKNNKIETGIFRAKYSPDKSGNFEPTWITWVNPNTETPNFHIASSFGILILKE</sequence>
<dbReference type="Gene3D" id="2.60.40.1190">
    <property type="match status" value="1"/>
</dbReference>
<dbReference type="GO" id="GO:0004553">
    <property type="term" value="F:hydrolase activity, hydrolyzing O-glycosyl compounds"/>
    <property type="evidence" value="ECO:0007669"/>
    <property type="project" value="InterPro"/>
</dbReference>
<reference evidence="3" key="1">
    <citation type="submission" date="2016-11" db="EMBL/GenBank/DDBJ databases">
        <authorList>
            <person name="Varghese N."/>
            <person name="Submissions S."/>
        </authorList>
    </citation>
    <scope>NUCLEOTIDE SEQUENCE [LARGE SCALE GENOMIC DNA]</scope>
    <source>
        <strain evidence="3">DSM 19978</strain>
    </source>
</reference>
<feature type="domain" description="Carbohydrate-binding" evidence="1">
    <location>
        <begin position="20"/>
        <end position="215"/>
    </location>
</feature>
<accession>A0A1M5JW74</accession>
<name>A0A1M5JW74_9FLAO</name>
<keyword evidence="3" id="KW-1185">Reference proteome</keyword>
<gene>
    <name evidence="2" type="ORF">SAMN05443549_10493</name>
</gene>
<dbReference type="GO" id="GO:0016052">
    <property type="term" value="P:carbohydrate catabolic process"/>
    <property type="evidence" value="ECO:0007669"/>
    <property type="project" value="InterPro"/>
</dbReference>
<dbReference type="InterPro" id="IPR010502">
    <property type="entry name" value="Carb-bd_dom_fam9"/>
</dbReference>
<evidence type="ECO:0000313" key="2">
    <source>
        <dbReference type="EMBL" id="SHG44655.1"/>
    </source>
</evidence>
<evidence type="ECO:0000259" key="1">
    <source>
        <dbReference type="Pfam" id="PF06452"/>
    </source>
</evidence>